<dbReference type="GO" id="GO:0033786">
    <property type="term" value="F:heptose-1-phosphate adenylyltransferase activity"/>
    <property type="evidence" value="ECO:0007669"/>
    <property type="project" value="TreeGrafter"/>
</dbReference>
<dbReference type="GO" id="GO:0005829">
    <property type="term" value="C:cytosol"/>
    <property type="evidence" value="ECO:0007669"/>
    <property type="project" value="TreeGrafter"/>
</dbReference>
<dbReference type="PANTHER" id="PTHR46969">
    <property type="entry name" value="BIFUNCTIONAL PROTEIN HLDE"/>
    <property type="match status" value="1"/>
</dbReference>
<accession>A0A382IFC3</accession>
<dbReference type="InterPro" id="IPR029056">
    <property type="entry name" value="Ribokinase-like"/>
</dbReference>
<evidence type="ECO:0000313" key="4">
    <source>
        <dbReference type="EMBL" id="SVB97937.1"/>
    </source>
</evidence>
<dbReference type="GO" id="GO:0033785">
    <property type="term" value="F:heptose 7-phosphate kinase activity"/>
    <property type="evidence" value="ECO:0007669"/>
    <property type="project" value="TreeGrafter"/>
</dbReference>
<evidence type="ECO:0000259" key="3">
    <source>
        <dbReference type="Pfam" id="PF00294"/>
    </source>
</evidence>
<name>A0A382IFC3_9ZZZZ</name>
<protein>
    <recommendedName>
        <fullName evidence="3">Carbohydrate kinase PfkB domain-containing protein</fullName>
    </recommendedName>
</protein>
<dbReference type="CDD" id="cd01172">
    <property type="entry name" value="RfaE_like"/>
    <property type="match status" value="1"/>
</dbReference>
<feature type="domain" description="Carbohydrate kinase PfkB" evidence="3">
    <location>
        <begin position="11"/>
        <end position="301"/>
    </location>
</feature>
<dbReference type="Gene3D" id="3.40.1190.20">
    <property type="match status" value="1"/>
</dbReference>
<dbReference type="GO" id="GO:0016773">
    <property type="term" value="F:phosphotransferase activity, alcohol group as acceptor"/>
    <property type="evidence" value="ECO:0007669"/>
    <property type="project" value="InterPro"/>
</dbReference>
<dbReference type="FunFam" id="3.40.1190.20:FF:000002">
    <property type="entry name" value="Bifunctional protein HldE"/>
    <property type="match status" value="1"/>
</dbReference>
<keyword evidence="2" id="KW-0418">Kinase</keyword>
<reference evidence="4" key="1">
    <citation type="submission" date="2018-05" db="EMBL/GenBank/DDBJ databases">
        <authorList>
            <person name="Lanie J.A."/>
            <person name="Ng W.-L."/>
            <person name="Kazmierczak K.M."/>
            <person name="Andrzejewski T.M."/>
            <person name="Davidsen T.M."/>
            <person name="Wayne K.J."/>
            <person name="Tettelin H."/>
            <person name="Glass J.I."/>
            <person name="Rusch D."/>
            <person name="Podicherti R."/>
            <person name="Tsui H.-C.T."/>
            <person name="Winkler M.E."/>
        </authorList>
    </citation>
    <scope>NUCLEOTIDE SEQUENCE</scope>
</reference>
<evidence type="ECO:0000256" key="2">
    <source>
        <dbReference type="ARBA" id="ARBA00022777"/>
    </source>
</evidence>
<keyword evidence="1" id="KW-0808">Transferase</keyword>
<gene>
    <name evidence="4" type="ORF">METZ01_LOCUS250791</name>
</gene>
<dbReference type="AlphaFoldDB" id="A0A382IFC3"/>
<evidence type="ECO:0000256" key="1">
    <source>
        <dbReference type="ARBA" id="ARBA00022679"/>
    </source>
</evidence>
<dbReference type="InterPro" id="IPR011611">
    <property type="entry name" value="PfkB_dom"/>
</dbReference>
<sequence length="317" mass="34238">MLPATIFSSIQVLVIGDVMLDRYWLGSVQRISPEAPVPVVGVERTELRLGGAGNVAANVRGLGAICHLVSVIGDDEPGRSLDQLLGAHGVNRHLHIDTASRTTEKLRIISRNQQLLRADFEDAPRKEVIDRCLSDYEELLSKADVVAISDYGKGSLQSTEWMIQLARGRGTPVVVDPKGRDFSRYRGATVVTPNELELQGVVGPWSSSAEMEDKALDLVRQNEIDGLLVTRGEDGMILFRQESAPLQEEARALEVYDISGAGDTVVAMVAAGIAVGFDWKQILRFSNIAAGVVVRKLGTAVATLAEIQTELGEASPT</sequence>
<dbReference type="PANTHER" id="PTHR46969:SF1">
    <property type="entry name" value="BIFUNCTIONAL PROTEIN HLDE"/>
    <property type="match status" value="1"/>
</dbReference>
<dbReference type="NCBIfam" id="TIGR02198">
    <property type="entry name" value="rfaE_dom_I"/>
    <property type="match status" value="1"/>
</dbReference>
<dbReference type="Pfam" id="PF00294">
    <property type="entry name" value="PfkB"/>
    <property type="match status" value="1"/>
</dbReference>
<proteinExistence type="predicted"/>
<dbReference type="EMBL" id="UINC01066841">
    <property type="protein sequence ID" value="SVB97937.1"/>
    <property type="molecule type" value="Genomic_DNA"/>
</dbReference>
<organism evidence="4">
    <name type="scientific">marine metagenome</name>
    <dbReference type="NCBI Taxonomy" id="408172"/>
    <lineage>
        <taxon>unclassified sequences</taxon>
        <taxon>metagenomes</taxon>
        <taxon>ecological metagenomes</taxon>
    </lineage>
</organism>
<dbReference type="InterPro" id="IPR011913">
    <property type="entry name" value="RfaE_dom_I"/>
</dbReference>
<dbReference type="SUPFAM" id="SSF53613">
    <property type="entry name" value="Ribokinase-like"/>
    <property type="match status" value="1"/>
</dbReference>